<gene>
    <name evidence="1" type="ORF">H257_02844</name>
</gene>
<reference evidence="1" key="1">
    <citation type="submission" date="2013-12" db="EMBL/GenBank/DDBJ databases">
        <title>The Genome Sequence of Aphanomyces astaci APO3.</title>
        <authorList>
            <consortium name="The Broad Institute Genomics Platform"/>
            <person name="Russ C."/>
            <person name="Tyler B."/>
            <person name="van West P."/>
            <person name="Dieguez-Uribeondo J."/>
            <person name="Young S.K."/>
            <person name="Zeng Q."/>
            <person name="Gargeya S."/>
            <person name="Fitzgerald M."/>
            <person name="Abouelleil A."/>
            <person name="Alvarado L."/>
            <person name="Chapman S.B."/>
            <person name="Gainer-Dewar J."/>
            <person name="Goldberg J."/>
            <person name="Griggs A."/>
            <person name="Gujja S."/>
            <person name="Hansen M."/>
            <person name="Howarth C."/>
            <person name="Imamovic A."/>
            <person name="Ireland A."/>
            <person name="Larimer J."/>
            <person name="McCowan C."/>
            <person name="Murphy C."/>
            <person name="Pearson M."/>
            <person name="Poon T.W."/>
            <person name="Priest M."/>
            <person name="Roberts A."/>
            <person name="Saif S."/>
            <person name="Shea T."/>
            <person name="Sykes S."/>
            <person name="Wortman J."/>
            <person name="Nusbaum C."/>
            <person name="Birren B."/>
        </authorList>
    </citation>
    <scope>NUCLEOTIDE SEQUENCE [LARGE SCALE GENOMIC DNA]</scope>
    <source>
        <strain evidence="1">APO3</strain>
    </source>
</reference>
<dbReference type="GeneID" id="20804840"/>
<sequence>MAPATILQRQDMSLEDIIDSCLADSTKERYESGLRQIIKWIHVTGGTHLLKDDGTVDLRVFQYDNFVQFIVWVYQHTPVKVGTMSGYRAALRWYCKLEDVAMPVEYETKLKTIFTGLQRLTATDAQSSSLKDSGKRPLGFSMFEALCTESLKILDSGFAHLFLVISWNLMARSKSTETIHLDHISLEEDICYGRHSPAIWSFLALGIYFACNPTMATGALFPGARQRDRFGKALKALAHAVLGSTANGTVGTHSIRKGATTFVCPGSTSGPSVISVCIRCGWSLGNVVERAGFAQLPPHYDATDSATVTSAVRYMFPGLSKNVALLGVLKLGLASLVFHADYLRSTLPASHAVLHTAIFRDDELRVNLRSLLRSSSATLAPTGLPPYVELYRQLEAQHETLKALSTEVVAGVRDIWDEKELSASTVTQAYIDRHFSTILERLGGGGNSADVVPAQPPPRRREHMLFAWGGRLHKLPEHFCFPSVDVATAWALWWLCKDNEIPYRTIDPSDLSTKLQKRILSEWRTKVAVVESFDCAVHALDAVVDKILSQRQRRFGQLMVVTVGPNCTSIAKYCSQFMTSMRFSMRHLLSFPSHEASDDPAEASDFLWPTAQEPSTAHLSTPIHTSEISTERRHIATSNIKNSLRKACLEPGCNRVTRSRGLCKRHGGGKPCCIHGCTKEAHNGDYCFGHGGGKCCKITDCANAAQSQGLCKAHGGGARCKHANCGKSSQGGGYCRAHGGGKRCLEPGCSKGAQRGDRCAKHGGCRLCAVDGCGRTDRGGGVCETHRPDKMCVVDGCKRLGKTLGMCTLHNRLARE</sequence>
<proteinExistence type="predicted"/>
<dbReference type="RefSeq" id="XP_009824967.1">
    <property type="nucleotide sequence ID" value="XM_009826665.1"/>
</dbReference>
<dbReference type="PANTHER" id="PTHR31827">
    <property type="entry name" value="EMB|CAB89363.1"/>
    <property type="match status" value="1"/>
</dbReference>
<dbReference type="PANTHER" id="PTHR31827:SF1">
    <property type="entry name" value="EMB|CAB89363.1"/>
    <property type="match status" value="1"/>
</dbReference>
<evidence type="ECO:0008006" key="2">
    <source>
        <dbReference type="Google" id="ProtNLM"/>
    </source>
</evidence>
<evidence type="ECO:0000313" key="1">
    <source>
        <dbReference type="EMBL" id="ETV84949.1"/>
    </source>
</evidence>
<dbReference type="EMBL" id="KI913118">
    <property type="protein sequence ID" value="ETV84949.1"/>
    <property type="molecule type" value="Genomic_DNA"/>
</dbReference>
<dbReference type="STRING" id="112090.W4H104"/>
<organism evidence="1">
    <name type="scientific">Aphanomyces astaci</name>
    <name type="common">Crayfish plague agent</name>
    <dbReference type="NCBI Taxonomy" id="112090"/>
    <lineage>
        <taxon>Eukaryota</taxon>
        <taxon>Sar</taxon>
        <taxon>Stramenopiles</taxon>
        <taxon>Oomycota</taxon>
        <taxon>Saprolegniomycetes</taxon>
        <taxon>Saprolegniales</taxon>
        <taxon>Verrucalvaceae</taxon>
        <taxon>Aphanomyces</taxon>
    </lineage>
</organism>
<protein>
    <recommendedName>
        <fullName evidence="2">Core-binding (CB) domain-containing protein</fullName>
    </recommendedName>
</protein>
<accession>W4H104</accession>
<dbReference type="VEuPathDB" id="FungiDB:H257_02844"/>
<dbReference type="OrthoDB" id="77038at2759"/>
<dbReference type="AlphaFoldDB" id="W4H104"/>
<name>W4H104_APHAT</name>